<evidence type="ECO:0000256" key="3">
    <source>
        <dbReference type="ARBA" id="ARBA00022692"/>
    </source>
</evidence>
<feature type="transmembrane region" description="Helical" evidence="6">
    <location>
        <begin position="42"/>
        <end position="62"/>
    </location>
</feature>
<feature type="transmembrane region" description="Helical" evidence="6">
    <location>
        <begin position="68"/>
        <end position="85"/>
    </location>
</feature>
<dbReference type="AlphaFoldDB" id="A0A7K1KUG6"/>
<gene>
    <name evidence="7" type="ORF">GNZ18_04250</name>
</gene>
<evidence type="ECO:0000256" key="5">
    <source>
        <dbReference type="ARBA" id="ARBA00023136"/>
    </source>
</evidence>
<dbReference type="PANTHER" id="PTHR30028">
    <property type="entry name" value="UPF0014 INNER MEMBRANE PROTEIN YBBM-RELATED"/>
    <property type="match status" value="1"/>
</dbReference>
<name>A0A7K1KUG6_9ACTN</name>
<evidence type="ECO:0000256" key="6">
    <source>
        <dbReference type="SAM" id="Phobius"/>
    </source>
</evidence>
<proteinExistence type="inferred from homology"/>
<evidence type="ECO:0000256" key="4">
    <source>
        <dbReference type="ARBA" id="ARBA00022989"/>
    </source>
</evidence>
<comment type="similarity">
    <text evidence="2">Belongs to the UPF0014 family.</text>
</comment>
<evidence type="ECO:0000313" key="8">
    <source>
        <dbReference type="Proteomes" id="UP000432015"/>
    </source>
</evidence>
<dbReference type="EMBL" id="WOFH01000001">
    <property type="protein sequence ID" value="MUN35812.1"/>
    <property type="molecule type" value="Genomic_DNA"/>
</dbReference>
<evidence type="ECO:0000313" key="7">
    <source>
        <dbReference type="EMBL" id="MUN35812.1"/>
    </source>
</evidence>
<comment type="subcellular location">
    <subcellularLocation>
        <location evidence="1">Membrane</location>
        <topology evidence="1">Multi-pass membrane protein</topology>
    </subcellularLocation>
</comment>
<feature type="transmembrane region" description="Helical" evidence="6">
    <location>
        <begin position="224"/>
        <end position="250"/>
    </location>
</feature>
<reference evidence="7 8" key="1">
    <citation type="submission" date="2019-11" db="EMBL/GenBank/DDBJ databases">
        <authorList>
            <person name="Cao P."/>
        </authorList>
    </citation>
    <scope>NUCLEOTIDE SEQUENCE [LARGE SCALE GENOMIC DNA]</scope>
    <source>
        <strain evidence="7 8">NEAU-AAG5</strain>
    </source>
</reference>
<feature type="transmembrane region" description="Helical" evidence="6">
    <location>
        <begin position="97"/>
        <end position="119"/>
    </location>
</feature>
<comment type="caution">
    <text evidence="7">The sequence shown here is derived from an EMBL/GenBank/DDBJ whole genome shotgun (WGS) entry which is preliminary data.</text>
</comment>
<dbReference type="PANTHER" id="PTHR30028:SF0">
    <property type="entry name" value="PROTEIN ALUMINUM SENSITIVE 3"/>
    <property type="match status" value="1"/>
</dbReference>
<keyword evidence="3 6" id="KW-0812">Transmembrane</keyword>
<evidence type="ECO:0000256" key="1">
    <source>
        <dbReference type="ARBA" id="ARBA00004141"/>
    </source>
</evidence>
<dbReference type="GO" id="GO:0005886">
    <property type="term" value="C:plasma membrane"/>
    <property type="evidence" value="ECO:0007669"/>
    <property type="project" value="TreeGrafter"/>
</dbReference>
<keyword evidence="5 6" id="KW-0472">Membrane</keyword>
<protein>
    <submittedName>
        <fullName evidence="7">ABC transporter permease</fullName>
    </submittedName>
</protein>
<feature type="transmembrane region" description="Helical" evidence="6">
    <location>
        <begin position="12"/>
        <end position="30"/>
    </location>
</feature>
<organism evidence="7 8">
    <name type="scientific">Actinomadura litoris</name>
    <dbReference type="NCBI Taxonomy" id="2678616"/>
    <lineage>
        <taxon>Bacteria</taxon>
        <taxon>Bacillati</taxon>
        <taxon>Actinomycetota</taxon>
        <taxon>Actinomycetes</taxon>
        <taxon>Streptosporangiales</taxon>
        <taxon>Thermomonosporaceae</taxon>
        <taxon>Actinomadura</taxon>
    </lineage>
</organism>
<keyword evidence="8" id="KW-1185">Reference proteome</keyword>
<sequence>MAGAVDAAPEVGPVLALVLVALASAAAVLARFGGLGLGRDMLVAAVRAAAQLAAVSLVIAAVLGSAGWTSAFIAGMVVVAAATAGHRVTGSARGRAFLTAAWWAALPIVAGVAPVLALLTASTLVPARPVAVLPIAGIFIGGAMSATGLTGRRALDELSTRRGEYEGGLALGLLARDAALEVCRPAAALALFPVLDQTRTVGLVTLPGAFVGVLLGGADPVEAGATQLLVLIGLLAIEAIAVLITLELVATGRLSRTRA</sequence>
<evidence type="ECO:0000256" key="2">
    <source>
        <dbReference type="ARBA" id="ARBA00005268"/>
    </source>
</evidence>
<accession>A0A7K1KUG6</accession>
<dbReference type="Pfam" id="PF03649">
    <property type="entry name" value="UPF0014"/>
    <property type="match status" value="1"/>
</dbReference>
<dbReference type="Proteomes" id="UP000432015">
    <property type="component" value="Unassembled WGS sequence"/>
</dbReference>
<keyword evidence="4 6" id="KW-1133">Transmembrane helix</keyword>
<dbReference type="RefSeq" id="WP_156214687.1">
    <property type="nucleotide sequence ID" value="NZ_WOFH01000001.1"/>
</dbReference>
<feature type="transmembrane region" description="Helical" evidence="6">
    <location>
        <begin position="200"/>
        <end position="218"/>
    </location>
</feature>
<dbReference type="InterPro" id="IPR005226">
    <property type="entry name" value="UPF0014_fam"/>
</dbReference>
<feature type="transmembrane region" description="Helical" evidence="6">
    <location>
        <begin position="131"/>
        <end position="151"/>
    </location>
</feature>